<dbReference type="RefSeq" id="WP_073286147.1">
    <property type="nucleotide sequence ID" value="NZ_FRCP01000009.1"/>
</dbReference>
<dbReference type="STRING" id="1120996.SAMN02746066_01750"/>
<name>A0A1M7I9R4_9FIRM</name>
<sequence>MKKHILLLMLVLITTLVGCGKTEKTDSRTLDGFVKAFEDQGYEFEIDKPIYSLINAEDGVMFYIGNSAVKIYQYKSEKDLDNAKKENDLLSEWLQNGKFLLETNSEEAIEIFKSVE</sequence>
<evidence type="ECO:0000313" key="2">
    <source>
        <dbReference type="Proteomes" id="UP000184038"/>
    </source>
</evidence>
<dbReference type="OrthoDB" id="2615463at2"/>
<reference evidence="1 2" key="1">
    <citation type="submission" date="2016-11" db="EMBL/GenBank/DDBJ databases">
        <authorList>
            <person name="Jaros S."/>
            <person name="Januszkiewicz K."/>
            <person name="Wedrychowicz H."/>
        </authorList>
    </citation>
    <scope>NUCLEOTIDE SEQUENCE [LARGE SCALE GENOMIC DNA]</scope>
    <source>
        <strain evidence="1 2">DSM 15930</strain>
    </source>
</reference>
<organism evidence="1 2">
    <name type="scientific">Anaerosporobacter mobilis DSM 15930</name>
    <dbReference type="NCBI Taxonomy" id="1120996"/>
    <lineage>
        <taxon>Bacteria</taxon>
        <taxon>Bacillati</taxon>
        <taxon>Bacillota</taxon>
        <taxon>Clostridia</taxon>
        <taxon>Lachnospirales</taxon>
        <taxon>Lachnospiraceae</taxon>
        <taxon>Anaerosporobacter</taxon>
    </lineage>
</organism>
<accession>A0A1M7I9R4</accession>
<proteinExistence type="predicted"/>
<dbReference type="EMBL" id="FRCP01000009">
    <property type="protein sequence ID" value="SHM37521.1"/>
    <property type="molecule type" value="Genomic_DNA"/>
</dbReference>
<evidence type="ECO:0000313" key="1">
    <source>
        <dbReference type="EMBL" id="SHM37521.1"/>
    </source>
</evidence>
<dbReference type="PROSITE" id="PS51257">
    <property type="entry name" value="PROKAR_LIPOPROTEIN"/>
    <property type="match status" value="1"/>
</dbReference>
<protein>
    <submittedName>
        <fullName evidence="1">Uncharacterized protein</fullName>
    </submittedName>
</protein>
<dbReference type="AlphaFoldDB" id="A0A1M7I9R4"/>
<gene>
    <name evidence="1" type="ORF">SAMN02746066_01750</name>
</gene>
<dbReference type="Proteomes" id="UP000184038">
    <property type="component" value="Unassembled WGS sequence"/>
</dbReference>
<keyword evidence="2" id="KW-1185">Reference proteome</keyword>